<evidence type="ECO:0000256" key="1">
    <source>
        <dbReference type="SAM" id="Phobius"/>
    </source>
</evidence>
<sequence length="78" mass="9268">MYFIIYIILDINYLFMVNIILSMILCIMSNYHIFCGVSVTQIRKLQKPEPNLSKYLISQLLYILTFIIFFVLKSYNAC</sequence>
<accession>A0A5V6DIQ3</accession>
<dbReference type="EMBL" id="AAHCZA010000025">
    <property type="protein sequence ID" value="EBU7233875.1"/>
    <property type="molecule type" value="Genomic_DNA"/>
</dbReference>
<evidence type="ECO:0000313" key="2">
    <source>
        <dbReference type="EMBL" id="EBU7233875.1"/>
    </source>
</evidence>
<keyword evidence="1" id="KW-1133">Transmembrane helix</keyword>
<name>A0A5V6DIQ3_SALET</name>
<keyword evidence="1" id="KW-0472">Membrane</keyword>
<keyword evidence="1" id="KW-0812">Transmembrane</keyword>
<feature type="transmembrane region" description="Helical" evidence="1">
    <location>
        <begin position="12"/>
        <end position="34"/>
    </location>
</feature>
<dbReference type="AlphaFoldDB" id="A0A5V6DIQ3"/>
<feature type="transmembrane region" description="Helical" evidence="1">
    <location>
        <begin position="54"/>
        <end position="72"/>
    </location>
</feature>
<proteinExistence type="predicted"/>
<protein>
    <submittedName>
        <fullName evidence="2">Uncharacterized protein</fullName>
    </submittedName>
</protein>
<organism evidence="2">
    <name type="scientific">Salmonella enterica subsp. enterica serovar Tennessee</name>
    <dbReference type="NCBI Taxonomy" id="143221"/>
    <lineage>
        <taxon>Bacteria</taxon>
        <taxon>Pseudomonadati</taxon>
        <taxon>Pseudomonadota</taxon>
        <taxon>Gammaproteobacteria</taxon>
        <taxon>Enterobacterales</taxon>
        <taxon>Enterobacteriaceae</taxon>
        <taxon>Salmonella</taxon>
    </lineage>
</organism>
<reference evidence="2" key="1">
    <citation type="submission" date="2018-05" db="EMBL/GenBank/DDBJ databases">
        <authorList>
            <person name="Ashton P.M."/>
            <person name="Dallman T."/>
            <person name="Nair S."/>
            <person name="De Pinna E."/>
            <person name="Peters T."/>
            <person name="Grant K."/>
        </authorList>
    </citation>
    <scope>NUCLEOTIDE SEQUENCE</scope>
    <source>
        <strain evidence="2">176244</strain>
    </source>
</reference>
<gene>
    <name evidence="2" type="ORF">DKV27_19210</name>
</gene>
<comment type="caution">
    <text evidence="2">The sequence shown here is derived from an EMBL/GenBank/DDBJ whole genome shotgun (WGS) entry which is preliminary data.</text>
</comment>